<dbReference type="EMBL" id="OV915080">
    <property type="protein sequence ID" value="CAH1705211.1"/>
    <property type="molecule type" value="Genomic_DNA"/>
</dbReference>
<dbReference type="GO" id="GO:0009307">
    <property type="term" value="P:DNA restriction-modification system"/>
    <property type="evidence" value="ECO:0007669"/>
    <property type="project" value="UniProtKB-KW"/>
</dbReference>
<accession>A0AAU9QYC8</accession>
<dbReference type="PRINTS" id="PR00506">
    <property type="entry name" value="D21N6MTFRASE"/>
</dbReference>
<dbReference type="EC" id="2.1.1.72" evidence="8"/>
<dbReference type="AlphaFoldDB" id="A0AAU9QYC8"/>
<dbReference type="SUPFAM" id="SSF53335">
    <property type="entry name" value="S-adenosyl-L-methionine-dependent methyltransferases"/>
    <property type="match status" value="1"/>
</dbReference>
<reference evidence="8" key="1">
    <citation type="submission" date="2022-02" db="EMBL/GenBank/DDBJ databases">
        <authorList>
            <person name="Deutsch MARIE S."/>
        </authorList>
    </citation>
    <scope>NUCLEOTIDE SEQUENCE</scope>
    <source>
        <strain evidence="8">CIRM-BIA865</strain>
    </source>
</reference>
<dbReference type="PIRSF" id="PIRSF015855">
    <property type="entry name" value="TypeIII_Mtase_mKpnI"/>
    <property type="match status" value="1"/>
</dbReference>
<dbReference type="InterPro" id="IPR022221">
    <property type="entry name" value="TypeIII_RM_meth"/>
</dbReference>
<evidence type="ECO:0000313" key="9">
    <source>
        <dbReference type="Proteomes" id="UP001295440"/>
    </source>
</evidence>
<protein>
    <submittedName>
        <fullName evidence="8">Type III restriction-modification system HindVIP enzyme mod</fullName>
        <ecNumber evidence="8">2.1.1.72</ecNumber>
    </submittedName>
</protein>
<dbReference type="Gene3D" id="3.40.50.150">
    <property type="entry name" value="Vaccinia Virus protein VP39"/>
    <property type="match status" value="1"/>
</dbReference>
<dbReference type="InterPro" id="IPR002052">
    <property type="entry name" value="DNA_methylase_N6_adenine_CS"/>
</dbReference>
<dbReference type="InterPro" id="IPR002941">
    <property type="entry name" value="DNA_methylase_N4/N6"/>
</dbReference>
<name>A0AAU9QYC8_9LACO</name>
<evidence type="ECO:0000256" key="2">
    <source>
        <dbReference type="ARBA" id="ARBA00022603"/>
    </source>
</evidence>
<dbReference type="Proteomes" id="UP001295440">
    <property type="component" value="Chromosome"/>
</dbReference>
<dbReference type="RefSeq" id="WP_260369073.1">
    <property type="nucleotide sequence ID" value="NZ_OV915080.1"/>
</dbReference>
<dbReference type="GO" id="GO:0003677">
    <property type="term" value="F:DNA binding"/>
    <property type="evidence" value="ECO:0007669"/>
    <property type="project" value="InterPro"/>
</dbReference>
<evidence type="ECO:0000259" key="6">
    <source>
        <dbReference type="Pfam" id="PF01555"/>
    </source>
</evidence>
<proteinExistence type="inferred from homology"/>
<comment type="similarity">
    <text evidence="1">Belongs to the N(4)/N(6)-methyltransferase family.</text>
</comment>
<sequence>MSVEPKVFDHVKKILASFNGKYMTGDVLKRTAIIEDLDKYDDQLMEALLSDQLIHDTYTKKIAGVEVFEVNQFVSMLEFKDYWEDSYTKYSNKIGLTAGGKFIDENEDVVLDFPYKDCVLKAGMTKEDAKDNDEPFLNEVIAKPEIDEMLEPKIFVNAKKYDKDGVHDATGIDDNDNLIIKGNNLIALYSLKERYAGKVKLIYLDPPYNTGSDSFMYNDSFNHASWLTFMKNRLEIAKELLTDDGLIWVQTDDGEMRYLGVLLDQVFGRNNFINVVTVKTKIGGVSGSSEGKSLKDTTEFIQVYAKDKEQIDLKPVFALTPVWDYIQNEYINVGKSWKYTNVLLKLGEKKLIKFNEKDGRAYYYYPNAETCSVKQYAKEHDMTEEDVYNTIPDKIIQSTNAQSSVRQAVVKETAGFDEGFVSIVYVPIKGKNKNKRTEILYTPTKRMVMFLSDMLTKDKGGNLLYKEKLTTLWDNIQYNNLAKEGLVDFPSGKKPEKLLQNIVEMCTDENDLVLDFFGGSGSTAATAHKLHRKYITVDQINSQVTKMLERLNRVVTGEDIYGISKDVNWQGGGSFVYAELMEKNGGYVKDVMSAKKMSELFDVFERMKDTTDFDFRVDLEKFQQELHGFSDVDEARKELLRILDKNQLYYNYANIDDSNVRDLVDDADYKFNKSFYED</sequence>
<dbReference type="Pfam" id="PF01555">
    <property type="entry name" value="N6_N4_Mtase"/>
    <property type="match status" value="1"/>
</dbReference>
<gene>
    <name evidence="8" type="ORF">LDD865_0046</name>
</gene>
<dbReference type="PROSITE" id="PS00092">
    <property type="entry name" value="N6_MTASE"/>
    <property type="match status" value="1"/>
</dbReference>
<dbReference type="InterPro" id="IPR002295">
    <property type="entry name" value="N4/N6-MTase_EcoPI_Mod-like"/>
</dbReference>
<evidence type="ECO:0000313" key="8">
    <source>
        <dbReference type="EMBL" id="CAH1705211.1"/>
    </source>
</evidence>
<dbReference type="GO" id="GO:0032259">
    <property type="term" value="P:methylation"/>
    <property type="evidence" value="ECO:0007669"/>
    <property type="project" value="UniProtKB-KW"/>
</dbReference>
<keyword evidence="4" id="KW-0949">S-adenosyl-L-methionine</keyword>
<evidence type="ECO:0000256" key="5">
    <source>
        <dbReference type="ARBA" id="ARBA00022747"/>
    </source>
</evidence>
<evidence type="ECO:0000259" key="7">
    <source>
        <dbReference type="Pfam" id="PF12564"/>
    </source>
</evidence>
<evidence type="ECO:0000256" key="3">
    <source>
        <dbReference type="ARBA" id="ARBA00022679"/>
    </source>
</evidence>
<dbReference type="GO" id="GO:0008170">
    <property type="term" value="F:N-methyltransferase activity"/>
    <property type="evidence" value="ECO:0007669"/>
    <property type="project" value="InterPro"/>
</dbReference>
<evidence type="ECO:0000256" key="4">
    <source>
        <dbReference type="ARBA" id="ARBA00022691"/>
    </source>
</evidence>
<keyword evidence="3 8" id="KW-0808">Transferase</keyword>
<organism evidence="8 9">
    <name type="scientific">Lactobacillus delbrueckii subsp. delbrueckii</name>
    <dbReference type="NCBI Taxonomy" id="83684"/>
    <lineage>
        <taxon>Bacteria</taxon>
        <taxon>Bacillati</taxon>
        <taxon>Bacillota</taxon>
        <taxon>Bacilli</taxon>
        <taxon>Lactobacillales</taxon>
        <taxon>Lactobacillaceae</taxon>
        <taxon>Lactobacillus</taxon>
    </lineage>
</organism>
<dbReference type="GO" id="GO:0009007">
    <property type="term" value="F:site-specific DNA-methyltransferase (adenine-specific) activity"/>
    <property type="evidence" value="ECO:0007669"/>
    <property type="project" value="UniProtKB-EC"/>
</dbReference>
<keyword evidence="2 8" id="KW-0489">Methyltransferase</keyword>
<keyword evidence="5" id="KW-0680">Restriction system</keyword>
<dbReference type="Pfam" id="PF12564">
    <property type="entry name" value="TypeIII_RM_meth"/>
    <property type="match status" value="1"/>
</dbReference>
<feature type="domain" description="DNA methylase N-4/N-6" evidence="6">
    <location>
        <begin position="199"/>
        <end position="543"/>
    </location>
</feature>
<dbReference type="REBASE" id="742937">
    <property type="entry name" value="M.Lde865ORF46P"/>
</dbReference>
<dbReference type="InterPro" id="IPR029063">
    <property type="entry name" value="SAM-dependent_MTases_sf"/>
</dbReference>
<evidence type="ECO:0000256" key="1">
    <source>
        <dbReference type="ARBA" id="ARBA00006594"/>
    </source>
</evidence>
<feature type="domain" description="Type III restriction/modification enzyme methylation subunit" evidence="7">
    <location>
        <begin position="41"/>
        <end position="96"/>
    </location>
</feature>